<dbReference type="RefSeq" id="XP_024724462.1">
    <property type="nucleotide sequence ID" value="XM_024865579.1"/>
</dbReference>
<evidence type="ECO:0008006" key="4">
    <source>
        <dbReference type="Google" id="ProtNLM"/>
    </source>
</evidence>
<proteinExistence type="predicted"/>
<dbReference type="GO" id="GO:0003676">
    <property type="term" value="F:nucleic acid binding"/>
    <property type="evidence" value="ECO:0007669"/>
    <property type="project" value="InterPro"/>
</dbReference>
<feature type="compositionally biased region" description="Polar residues" evidence="1">
    <location>
        <begin position="88"/>
        <end position="100"/>
    </location>
</feature>
<dbReference type="EMBL" id="KZ679007">
    <property type="protein sequence ID" value="PSS25863.1"/>
    <property type="molecule type" value="Genomic_DNA"/>
</dbReference>
<dbReference type="STRING" id="857342.A0A2T3BC02"/>
<dbReference type="Proteomes" id="UP000241818">
    <property type="component" value="Unassembled WGS sequence"/>
</dbReference>
<dbReference type="OrthoDB" id="3552873at2759"/>
<dbReference type="SUPFAM" id="SSF54928">
    <property type="entry name" value="RNA-binding domain, RBD"/>
    <property type="match status" value="1"/>
</dbReference>
<dbReference type="InterPro" id="IPR035979">
    <property type="entry name" value="RBD_domain_sf"/>
</dbReference>
<feature type="compositionally biased region" description="Polar residues" evidence="1">
    <location>
        <begin position="166"/>
        <end position="177"/>
    </location>
</feature>
<reference evidence="2 3" key="1">
    <citation type="journal article" date="2018" name="New Phytol.">
        <title>Comparative genomics and transcriptomics depict ericoid mycorrhizal fungi as versatile saprotrophs and plant mutualists.</title>
        <authorList>
            <person name="Martino E."/>
            <person name="Morin E."/>
            <person name="Grelet G.A."/>
            <person name="Kuo A."/>
            <person name="Kohler A."/>
            <person name="Daghino S."/>
            <person name="Barry K.W."/>
            <person name="Cichocki N."/>
            <person name="Clum A."/>
            <person name="Dockter R.B."/>
            <person name="Hainaut M."/>
            <person name="Kuo R.C."/>
            <person name="LaButti K."/>
            <person name="Lindahl B.D."/>
            <person name="Lindquist E.A."/>
            <person name="Lipzen A."/>
            <person name="Khouja H.R."/>
            <person name="Magnuson J."/>
            <person name="Murat C."/>
            <person name="Ohm R.A."/>
            <person name="Singer S.W."/>
            <person name="Spatafora J.W."/>
            <person name="Wang M."/>
            <person name="Veneault-Fourrey C."/>
            <person name="Henrissat B."/>
            <person name="Grigoriev I.V."/>
            <person name="Martin F.M."/>
            <person name="Perotto S."/>
        </authorList>
    </citation>
    <scope>NUCLEOTIDE SEQUENCE [LARGE SCALE GENOMIC DNA]</scope>
    <source>
        <strain evidence="2 3">ATCC 22711</strain>
    </source>
</reference>
<gene>
    <name evidence="2" type="ORF">M430DRAFT_273264</name>
</gene>
<organism evidence="2 3">
    <name type="scientific">Amorphotheca resinae ATCC 22711</name>
    <dbReference type="NCBI Taxonomy" id="857342"/>
    <lineage>
        <taxon>Eukaryota</taxon>
        <taxon>Fungi</taxon>
        <taxon>Dikarya</taxon>
        <taxon>Ascomycota</taxon>
        <taxon>Pezizomycotina</taxon>
        <taxon>Leotiomycetes</taxon>
        <taxon>Helotiales</taxon>
        <taxon>Amorphothecaceae</taxon>
        <taxon>Amorphotheca</taxon>
    </lineage>
</organism>
<evidence type="ECO:0000313" key="3">
    <source>
        <dbReference type="Proteomes" id="UP000241818"/>
    </source>
</evidence>
<sequence length="414" mass="46245">MPSLPADNGDPRGIPVFHLTASELYAMHQQALAVSDSVKGVTSSNEHTVNHQTHAENSQLHNHDRQSNALGMVMYITTQDAEAPRSVRSLTGSHGSQTSKRISHHEVFSRSSETQEKMTISTSSAGILVRLTSPVASCQDKDVLGYAAQSEIKFNELEELHDSSDKSTTSAGQGQSRQEFEPSRALTNVHRYIHPSMVIKALSAGIDLRSSNYQGDITDSYVVNAILPNEFNCALRICGIPAEAETKEIFNVFQGKVFAFSKQLPVPGCYDTCACRVAFTTRDAAERMMDRINLKGVFIRGYRLRAMWNRDASPPRPYSERHQSRVIRITGPRRNFTADGIEDFFRQTIKFDLVGRREWIFAGEGRTVELSFDSIRGQSRAAMKCFKEFIRGTVYNDQFSIFFAPDPCEKAGNN</sequence>
<name>A0A2T3BC02_AMORE</name>
<feature type="region of interest" description="Disordered" evidence="1">
    <location>
        <begin position="88"/>
        <end position="117"/>
    </location>
</feature>
<feature type="region of interest" description="Disordered" evidence="1">
    <location>
        <begin position="158"/>
        <end position="181"/>
    </location>
</feature>
<protein>
    <recommendedName>
        <fullName evidence="4">RRM domain-containing protein</fullName>
    </recommendedName>
</protein>
<accession>A0A2T3BC02</accession>
<keyword evidence="3" id="KW-1185">Reference proteome</keyword>
<feature type="compositionally biased region" description="Basic and acidic residues" evidence="1">
    <location>
        <begin position="104"/>
        <end position="116"/>
    </location>
</feature>
<dbReference type="AlphaFoldDB" id="A0A2T3BC02"/>
<evidence type="ECO:0000313" key="2">
    <source>
        <dbReference type="EMBL" id="PSS25863.1"/>
    </source>
</evidence>
<dbReference type="InParanoid" id="A0A2T3BC02"/>
<evidence type="ECO:0000256" key="1">
    <source>
        <dbReference type="SAM" id="MobiDB-lite"/>
    </source>
</evidence>
<dbReference type="GeneID" id="36573660"/>